<organism evidence="1 2">
    <name type="scientific">Thraustotheca clavata</name>
    <dbReference type="NCBI Taxonomy" id="74557"/>
    <lineage>
        <taxon>Eukaryota</taxon>
        <taxon>Sar</taxon>
        <taxon>Stramenopiles</taxon>
        <taxon>Oomycota</taxon>
        <taxon>Saprolegniomycetes</taxon>
        <taxon>Saprolegniales</taxon>
        <taxon>Achlyaceae</taxon>
        <taxon>Thraustotheca</taxon>
    </lineage>
</organism>
<name>A0A1V9ZW95_9STRA</name>
<gene>
    <name evidence="1" type="ORF">THRCLA_21453</name>
</gene>
<dbReference type="Proteomes" id="UP000243217">
    <property type="component" value="Unassembled WGS sequence"/>
</dbReference>
<reference evidence="1 2" key="1">
    <citation type="journal article" date="2014" name="Genome Biol. Evol.">
        <title>The secreted proteins of Achlya hypogyna and Thraustotheca clavata identify the ancestral oomycete secretome and reveal gene acquisitions by horizontal gene transfer.</title>
        <authorList>
            <person name="Misner I."/>
            <person name="Blouin N."/>
            <person name="Leonard G."/>
            <person name="Richards T.A."/>
            <person name="Lane C.E."/>
        </authorList>
    </citation>
    <scope>NUCLEOTIDE SEQUENCE [LARGE SCALE GENOMIC DNA]</scope>
    <source>
        <strain evidence="1 2">ATCC 34112</strain>
    </source>
</reference>
<proteinExistence type="predicted"/>
<evidence type="ECO:0000313" key="1">
    <source>
        <dbReference type="EMBL" id="OQS02298.1"/>
    </source>
</evidence>
<comment type="caution">
    <text evidence="1">The sequence shown here is derived from an EMBL/GenBank/DDBJ whole genome shotgun (WGS) entry which is preliminary data.</text>
</comment>
<evidence type="ECO:0000313" key="2">
    <source>
        <dbReference type="Proteomes" id="UP000243217"/>
    </source>
</evidence>
<sequence>MTKDENWDMAFAKFIATITDTGPSLQFVAHDEWQLLKLSADPEARLAAIHAIVDREYYIMDSVFIDLGVIDENRVTERVSPKLPISGEIDMYIGACQRMKSTLFACVPRLKNLNQHQYSTIEVIDESTLHVLWTYSHSVGDFQFRSIVKRYLEPNKRCVFVSRTILEDEAIPLNQNMRDAMILVGSK</sequence>
<dbReference type="STRING" id="74557.A0A1V9ZW95"/>
<dbReference type="EMBL" id="JNBS01001158">
    <property type="protein sequence ID" value="OQS02298.1"/>
    <property type="molecule type" value="Genomic_DNA"/>
</dbReference>
<accession>A0A1V9ZW95</accession>
<keyword evidence="2" id="KW-1185">Reference proteome</keyword>
<protein>
    <submittedName>
        <fullName evidence="1">Uncharacterized protein</fullName>
    </submittedName>
</protein>
<dbReference type="AlphaFoldDB" id="A0A1V9ZW95"/>